<dbReference type="Proteomes" id="UP000324222">
    <property type="component" value="Unassembled WGS sequence"/>
</dbReference>
<keyword evidence="2" id="KW-1185">Reference proteome</keyword>
<dbReference type="EMBL" id="VSRR010143387">
    <property type="protein sequence ID" value="MPD04904.1"/>
    <property type="molecule type" value="Genomic_DNA"/>
</dbReference>
<protein>
    <submittedName>
        <fullName evidence="1">Uncharacterized protein</fullName>
    </submittedName>
</protein>
<comment type="caution">
    <text evidence="1">The sequence shown here is derived from an EMBL/GenBank/DDBJ whole genome shotgun (WGS) entry which is preliminary data.</text>
</comment>
<proteinExistence type="predicted"/>
<gene>
    <name evidence="1" type="ORF">E2C01_100615</name>
</gene>
<reference evidence="1 2" key="1">
    <citation type="submission" date="2019-05" db="EMBL/GenBank/DDBJ databases">
        <title>Another draft genome of Portunus trituberculatus and its Hox gene families provides insights of decapod evolution.</title>
        <authorList>
            <person name="Jeong J.-H."/>
            <person name="Song I."/>
            <person name="Kim S."/>
            <person name="Choi T."/>
            <person name="Kim D."/>
            <person name="Ryu S."/>
            <person name="Kim W."/>
        </authorList>
    </citation>
    <scope>NUCLEOTIDE SEQUENCE [LARGE SCALE GENOMIC DNA]</scope>
    <source>
        <tissue evidence="1">Muscle</tissue>
    </source>
</reference>
<sequence>MKNEQFIRATRDRCGWKSTVAHVLEDMAQWFRIKLTRARKLELEGAEGVVGEGGRGGVIDSITPLTLTLLDGWFD</sequence>
<evidence type="ECO:0000313" key="1">
    <source>
        <dbReference type="EMBL" id="MPD04904.1"/>
    </source>
</evidence>
<dbReference type="AlphaFoldDB" id="A0A5B7KDQ9"/>
<name>A0A5B7KDQ9_PORTR</name>
<evidence type="ECO:0000313" key="2">
    <source>
        <dbReference type="Proteomes" id="UP000324222"/>
    </source>
</evidence>
<organism evidence="1 2">
    <name type="scientific">Portunus trituberculatus</name>
    <name type="common">Swimming crab</name>
    <name type="synonym">Neptunus trituberculatus</name>
    <dbReference type="NCBI Taxonomy" id="210409"/>
    <lineage>
        <taxon>Eukaryota</taxon>
        <taxon>Metazoa</taxon>
        <taxon>Ecdysozoa</taxon>
        <taxon>Arthropoda</taxon>
        <taxon>Crustacea</taxon>
        <taxon>Multicrustacea</taxon>
        <taxon>Malacostraca</taxon>
        <taxon>Eumalacostraca</taxon>
        <taxon>Eucarida</taxon>
        <taxon>Decapoda</taxon>
        <taxon>Pleocyemata</taxon>
        <taxon>Brachyura</taxon>
        <taxon>Eubrachyura</taxon>
        <taxon>Portunoidea</taxon>
        <taxon>Portunidae</taxon>
        <taxon>Portuninae</taxon>
        <taxon>Portunus</taxon>
    </lineage>
</organism>
<accession>A0A5B7KDQ9</accession>